<evidence type="ECO:0000313" key="2">
    <source>
        <dbReference type="EMBL" id="RBP70069.1"/>
    </source>
</evidence>
<protein>
    <submittedName>
        <fullName evidence="2">Uncharacterized protein DUF4321</fullName>
    </submittedName>
</protein>
<dbReference type="AlphaFoldDB" id="A0A366IHC8"/>
<dbReference type="Proteomes" id="UP000253490">
    <property type="component" value="Unassembled WGS sequence"/>
</dbReference>
<sequence>MYMRNNKGILLLIVLASLFAGQLAGEFLSDYISIFGKTVNISILSGGAPWVLDLSFVTLTLGVVININLGSIVFLILALALYYRN</sequence>
<dbReference type="Pfam" id="PF14209">
    <property type="entry name" value="DUF4321"/>
    <property type="match status" value="1"/>
</dbReference>
<dbReference type="InterPro" id="IPR025470">
    <property type="entry name" value="DUF4321"/>
</dbReference>
<feature type="transmembrane region" description="Helical" evidence="1">
    <location>
        <begin position="54"/>
        <end position="83"/>
    </location>
</feature>
<gene>
    <name evidence="2" type="ORF">DES36_101122</name>
</gene>
<keyword evidence="1" id="KW-0472">Membrane</keyword>
<dbReference type="EMBL" id="QNRX01000001">
    <property type="protein sequence ID" value="RBP70069.1"/>
    <property type="molecule type" value="Genomic_DNA"/>
</dbReference>
<accession>A0A366IHC8</accession>
<evidence type="ECO:0000256" key="1">
    <source>
        <dbReference type="SAM" id="Phobius"/>
    </source>
</evidence>
<proteinExistence type="predicted"/>
<keyword evidence="1" id="KW-0812">Transmembrane</keyword>
<reference evidence="2 3" key="1">
    <citation type="submission" date="2018-06" db="EMBL/GenBank/DDBJ databases">
        <title>Genomic Encyclopedia of Type Strains, Phase IV (KMG-IV): sequencing the most valuable type-strain genomes for metagenomic binning, comparative biology and taxonomic classification.</title>
        <authorList>
            <person name="Goeker M."/>
        </authorList>
    </citation>
    <scope>NUCLEOTIDE SEQUENCE [LARGE SCALE GENOMIC DNA]</scope>
    <source>
        <strain evidence="2 3">DSM 22112</strain>
    </source>
</reference>
<organism evidence="2 3">
    <name type="scientific">Alkalibaculum bacchi</name>
    <dbReference type="NCBI Taxonomy" id="645887"/>
    <lineage>
        <taxon>Bacteria</taxon>
        <taxon>Bacillati</taxon>
        <taxon>Bacillota</taxon>
        <taxon>Clostridia</taxon>
        <taxon>Eubacteriales</taxon>
        <taxon>Eubacteriaceae</taxon>
        <taxon>Alkalibaculum</taxon>
    </lineage>
</organism>
<comment type="caution">
    <text evidence="2">The sequence shown here is derived from an EMBL/GenBank/DDBJ whole genome shotgun (WGS) entry which is preliminary data.</text>
</comment>
<keyword evidence="3" id="KW-1185">Reference proteome</keyword>
<evidence type="ECO:0000313" key="3">
    <source>
        <dbReference type="Proteomes" id="UP000253490"/>
    </source>
</evidence>
<keyword evidence="1" id="KW-1133">Transmembrane helix</keyword>
<name>A0A366IHC8_9FIRM</name>